<feature type="transmembrane region" description="Helical" evidence="1">
    <location>
        <begin position="34"/>
        <end position="52"/>
    </location>
</feature>
<accession>A0A0G1M435</accession>
<reference evidence="2 3" key="1">
    <citation type="journal article" date="2015" name="Nature">
        <title>rRNA introns, odd ribosomes, and small enigmatic genomes across a large radiation of phyla.</title>
        <authorList>
            <person name="Brown C.T."/>
            <person name="Hug L.A."/>
            <person name="Thomas B.C."/>
            <person name="Sharon I."/>
            <person name="Castelle C.J."/>
            <person name="Singh A."/>
            <person name="Wilkins M.J."/>
            <person name="Williams K.H."/>
            <person name="Banfield J.F."/>
        </authorList>
    </citation>
    <scope>NUCLEOTIDE SEQUENCE [LARGE SCALE GENOMIC DNA]</scope>
</reference>
<dbReference type="Proteomes" id="UP000034264">
    <property type="component" value="Unassembled WGS sequence"/>
</dbReference>
<evidence type="ECO:0000313" key="2">
    <source>
        <dbReference type="EMBL" id="KKU03006.1"/>
    </source>
</evidence>
<sequence>MIPAELFTNRAAFQGLISLVFGLLVLMFPKLLNYLIAFYFIITGLTAVLPYLR</sequence>
<dbReference type="EMBL" id="LCKS01000004">
    <property type="protein sequence ID" value="KKU03006.1"/>
    <property type="molecule type" value="Genomic_DNA"/>
</dbReference>
<evidence type="ECO:0000313" key="3">
    <source>
        <dbReference type="Proteomes" id="UP000034264"/>
    </source>
</evidence>
<evidence type="ECO:0000256" key="1">
    <source>
        <dbReference type="SAM" id="Phobius"/>
    </source>
</evidence>
<dbReference type="AlphaFoldDB" id="A0A0G1M435"/>
<feature type="transmembrane region" description="Helical" evidence="1">
    <location>
        <begin position="12"/>
        <end position="28"/>
    </location>
</feature>
<gene>
    <name evidence="2" type="ORF">UX05_C0004G0015</name>
</gene>
<protein>
    <recommendedName>
        <fullName evidence="4">DUF3096 domain-containing protein</fullName>
    </recommendedName>
</protein>
<dbReference type="InterPro" id="IPR021446">
    <property type="entry name" value="DUF3096"/>
</dbReference>
<name>A0A0G1M435_9BACT</name>
<keyword evidence="1" id="KW-1133">Transmembrane helix</keyword>
<keyword evidence="1" id="KW-0812">Transmembrane</keyword>
<keyword evidence="1" id="KW-0472">Membrane</keyword>
<organism evidence="2 3">
    <name type="scientific">Candidatus Amesbacteria bacterium GW2011_GWC2_45_19</name>
    <dbReference type="NCBI Taxonomy" id="1618366"/>
    <lineage>
        <taxon>Bacteria</taxon>
        <taxon>Candidatus Amesiibacteriota</taxon>
    </lineage>
</organism>
<comment type="caution">
    <text evidence="2">The sequence shown here is derived from an EMBL/GenBank/DDBJ whole genome shotgun (WGS) entry which is preliminary data.</text>
</comment>
<dbReference type="Pfam" id="PF11295">
    <property type="entry name" value="DUF3096"/>
    <property type="match status" value="1"/>
</dbReference>
<proteinExistence type="predicted"/>
<evidence type="ECO:0008006" key="4">
    <source>
        <dbReference type="Google" id="ProtNLM"/>
    </source>
</evidence>